<proteinExistence type="predicted"/>
<accession>A0A232EXW3</accession>
<dbReference type="OrthoDB" id="75343at2759"/>
<evidence type="ECO:0000256" key="1">
    <source>
        <dbReference type="SAM" id="MobiDB-lite"/>
    </source>
</evidence>
<dbReference type="AlphaFoldDB" id="A0A232EXW3"/>
<feature type="compositionally biased region" description="Basic and acidic residues" evidence="1">
    <location>
        <begin position="12"/>
        <end position="28"/>
    </location>
</feature>
<organism evidence="2 3">
    <name type="scientific">Trichomalopsis sarcophagae</name>
    <dbReference type="NCBI Taxonomy" id="543379"/>
    <lineage>
        <taxon>Eukaryota</taxon>
        <taxon>Metazoa</taxon>
        <taxon>Ecdysozoa</taxon>
        <taxon>Arthropoda</taxon>
        <taxon>Hexapoda</taxon>
        <taxon>Insecta</taxon>
        <taxon>Pterygota</taxon>
        <taxon>Neoptera</taxon>
        <taxon>Endopterygota</taxon>
        <taxon>Hymenoptera</taxon>
        <taxon>Apocrita</taxon>
        <taxon>Proctotrupomorpha</taxon>
        <taxon>Chalcidoidea</taxon>
        <taxon>Pteromalidae</taxon>
        <taxon>Pteromalinae</taxon>
        <taxon>Trichomalopsis</taxon>
    </lineage>
</organism>
<evidence type="ECO:0000313" key="3">
    <source>
        <dbReference type="Proteomes" id="UP000215335"/>
    </source>
</evidence>
<comment type="caution">
    <text evidence="2">The sequence shown here is derived from an EMBL/GenBank/DDBJ whole genome shotgun (WGS) entry which is preliminary data.</text>
</comment>
<feature type="region of interest" description="Disordered" evidence="1">
    <location>
        <begin position="96"/>
        <end position="175"/>
    </location>
</feature>
<feature type="compositionally biased region" description="Basic and acidic residues" evidence="1">
    <location>
        <begin position="35"/>
        <end position="62"/>
    </location>
</feature>
<name>A0A232EXW3_9HYME</name>
<evidence type="ECO:0000313" key="2">
    <source>
        <dbReference type="EMBL" id="OXU23304.1"/>
    </source>
</evidence>
<gene>
    <name evidence="2" type="ORF">TSAR_000094</name>
</gene>
<keyword evidence="3" id="KW-1185">Reference proteome</keyword>
<reference evidence="2 3" key="1">
    <citation type="journal article" date="2017" name="Curr. Biol.">
        <title>The Evolution of Venom by Co-option of Single-Copy Genes.</title>
        <authorList>
            <person name="Martinson E.O."/>
            <person name="Mrinalini"/>
            <person name="Kelkar Y.D."/>
            <person name="Chang C.H."/>
            <person name="Werren J.H."/>
        </authorList>
    </citation>
    <scope>NUCLEOTIDE SEQUENCE [LARGE SCALE GENOMIC DNA]</scope>
    <source>
        <strain evidence="2 3">Alberta</strain>
        <tissue evidence="2">Whole body</tissue>
    </source>
</reference>
<protein>
    <submittedName>
        <fullName evidence="2">Uncharacterized protein</fullName>
    </submittedName>
</protein>
<dbReference type="Proteomes" id="UP000215335">
    <property type="component" value="Unassembled WGS sequence"/>
</dbReference>
<feature type="region of interest" description="Disordered" evidence="1">
    <location>
        <begin position="1"/>
        <end position="79"/>
    </location>
</feature>
<feature type="compositionally biased region" description="Polar residues" evidence="1">
    <location>
        <begin position="116"/>
        <end position="134"/>
    </location>
</feature>
<dbReference type="EMBL" id="NNAY01001656">
    <property type="protein sequence ID" value="OXU23304.1"/>
    <property type="molecule type" value="Genomic_DNA"/>
</dbReference>
<sequence>MPPDSRSVSFVFHRDSINARSTPEDGRGSKNFRQRLQDKFDKEQVNRSRDNSGDKEGSERPWHNLSLGQVSTDSKRALRNGADKISKTISSVRTTFGSISQKFKSSTRRRQRLEEQQSPTSSACNTQTPQSRSRNLLGRTPTKLYSPFGIESPKTAWDKENDFTPSSTASKDMHEQKRHRLFRFSKVNGFCALR</sequence>